<dbReference type="GO" id="GO:0030288">
    <property type="term" value="C:outer membrane-bounded periplasmic space"/>
    <property type="evidence" value="ECO:0007669"/>
    <property type="project" value="TreeGrafter"/>
</dbReference>
<dbReference type="GO" id="GO:0007165">
    <property type="term" value="P:signal transduction"/>
    <property type="evidence" value="ECO:0007669"/>
    <property type="project" value="TreeGrafter"/>
</dbReference>
<evidence type="ECO:0000313" key="4">
    <source>
        <dbReference type="Proteomes" id="UP000598271"/>
    </source>
</evidence>
<dbReference type="GO" id="GO:0008236">
    <property type="term" value="F:serine-type peptidase activity"/>
    <property type="evidence" value="ECO:0007669"/>
    <property type="project" value="InterPro"/>
</dbReference>
<keyword evidence="1" id="KW-0732">Signal</keyword>
<dbReference type="InterPro" id="IPR005151">
    <property type="entry name" value="Tail-specific_protease"/>
</dbReference>
<evidence type="ECO:0000256" key="1">
    <source>
        <dbReference type="SAM" id="SignalP"/>
    </source>
</evidence>
<feature type="chain" id="PRO_5035223071" description="Tail specific protease domain-containing protein" evidence="1">
    <location>
        <begin position="26"/>
        <end position="494"/>
    </location>
</feature>
<evidence type="ECO:0000259" key="2">
    <source>
        <dbReference type="Pfam" id="PF03572"/>
    </source>
</evidence>
<dbReference type="Pfam" id="PF03572">
    <property type="entry name" value="Peptidase_S41"/>
    <property type="match status" value="1"/>
</dbReference>
<protein>
    <recommendedName>
        <fullName evidence="2">Tail specific protease domain-containing protein</fullName>
    </recommendedName>
</protein>
<name>A0A8J3D2Z0_9BACT</name>
<evidence type="ECO:0000313" key="3">
    <source>
        <dbReference type="EMBL" id="GHB62350.1"/>
    </source>
</evidence>
<reference evidence="3 4" key="1">
    <citation type="journal article" date="2014" name="Int. J. Syst. Evol. Microbiol.">
        <title>Complete genome sequence of Corynebacterium casei LMG S-19264T (=DSM 44701T), isolated from a smear-ripened cheese.</title>
        <authorList>
            <consortium name="US DOE Joint Genome Institute (JGI-PGF)"/>
            <person name="Walter F."/>
            <person name="Albersmeier A."/>
            <person name="Kalinowski J."/>
            <person name="Ruckert C."/>
        </authorList>
    </citation>
    <scope>NUCLEOTIDE SEQUENCE [LARGE SCALE GENOMIC DNA]</scope>
    <source>
        <strain evidence="3 4">KCTC 12866</strain>
    </source>
</reference>
<gene>
    <name evidence="3" type="ORF">GCM10007390_15200</name>
</gene>
<proteinExistence type="predicted"/>
<dbReference type="SUPFAM" id="SSF52096">
    <property type="entry name" value="ClpP/crotonase"/>
    <property type="match status" value="1"/>
</dbReference>
<dbReference type="PROSITE" id="PS51257">
    <property type="entry name" value="PROKAR_LIPOPROTEIN"/>
    <property type="match status" value="1"/>
</dbReference>
<keyword evidence="4" id="KW-1185">Reference proteome</keyword>
<feature type="domain" description="Tail specific protease" evidence="2">
    <location>
        <begin position="255"/>
        <end position="447"/>
    </location>
</feature>
<dbReference type="PANTHER" id="PTHR32060">
    <property type="entry name" value="TAIL-SPECIFIC PROTEASE"/>
    <property type="match status" value="1"/>
</dbReference>
<dbReference type="GO" id="GO:0006508">
    <property type="term" value="P:proteolysis"/>
    <property type="evidence" value="ECO:0007669"/>
    <property type="project" value="InterPro"/>
</dbReference>
<dbReference type="Gene3D" id="3.90.226.10">
    <property type="entry name" value="2-enoyl-CoA Hydratase, Chain A, domain 1"/>
    <property type="match status" value="1"/>
</dbReference>
<dbReference type="AlphaFoldDB" id="A0A8J3D2Z0"/>
<organism evidence="3 4">
    <name type="scientific">Persicitalea jodogahamensis</name>
    <dbReference type="NCBI Taxonomy" id="402147"/>
    <lineage>
        <taxon>Bacteria</taxon>
        <taxon>Pseudomonadati</taxon>
        <taxon>Bacteroidota</taxon>
        <taxon>Cytophagia</taxon>
        <taxon>Cytophagales</taxon>
        <taxon>Spirosomataceae</taxon>
        <taxon>Persicitalea</taxon>
    </lineage>
</organism>
<dbReference type="GO" id="GO:0004175">
    <property type="term" value="F:endopeptidase activity"/>
    <property type="evidence" value="ECO:0007669"/>
    <property type="project" value="TreeGrafter"/>
</dbReference>
<dbReference type="InterPro" id="IPR029045">
    <property type="entry name" value="ClpP/crotonase-like_dom_sf"/>
</dbReference>
<dbReference type="PANTHER" id="PTHR32060:SF30">
    <property type="entry name" value="CARBOXY-TERMINAL PROCESSING PROTEASE CTPA"/>
    <property type="match status" value="1"/>
</dbReference>
<feature type="signal peptide" evidence="1">
    <location>
        <begin position="1"/>
        <end position="25"/>
    </location>
</feature>
<dbReference type="EMBL" id="BMXF01000001">
    <property type="protein sequence ID" value="GHB62350.1"/>
    <property type="molecule type" value="Genomic_DNA"/>
</dbReference>
<accession>A0A8J3D2Z0</accession>
<dbReference type="Proteomes" id="UP000598271">
    <property type="component" value="Unassembled WGS sequence"/>
</dbReference>
<comment type="caution">
    <text evidence="3">The sequence shown here is derived from an EMBL/GenBank/DDBJ whole genome shotgun (WGS) entry which is preliminary data.</text>
</comment>
<sequence length="494" mass="55857">MRNTRVNLFLLLLLVSAACSRKAQQAPTLTRQEMRQDIAFLNKKLSSWYPGLGYYNSEAAYENLRDSLVAGLPDSLTNRDFFRRIAPLINSQKDGHMNLGQPKRSTDKNTPYLPFVIREVGGKYYVAYNTSADSTIRRGTELLSIEGEPMAYLHELLADNFRAGADADIPTGRMFRTLVAFPGRYAAWFGVKDSLLVSYVRVDTAAVSTGDTLQKYVHSQTSKVSNQYLKKRYPKDIRITKNLALSKLDSTINGAVLDVTTFSKFKKGDPLNLKFKRKLRQAFRKIKEKNYQNLVIDLRGNGGGAIVNSGRLLSYLLPEPFSVFRESTLKPGAVFPYVTMDLNPISPVAFFLTHHHDRTTGLWRSNTSRKKDFKPARKYGYRENLYFLVNGATFSASVSVLAHARNQGIGTLVGESPGGAYWGDFAARFRVIKLPNSKFRVRIPLKTLYHDIKPADDPEIKPDYPLSRRYEDIVTPGRDFGMEFVKVLIRDSSK</sequence>